<dbReference type="Proteomes" id="UP000371977">
    <property type="component" value="Unassembled WGS sequence"/>
</dbReference>
<reference evidence="2 3" key="1">
    <citation type="submission" date="2019-01" db="EMBL/GenBank/DDBJ databases">
        <title>Weissella sp. nov., a novel lactic acid bacterium isolated from animal feces.</title>
        <authorList>
            <person name="Wang L.-T."/>
        </authorList>
    </citation>
    <scope>NUCLEOTIDE SEQUENCE [LARGE SCALE GENOMIC DNA]</scope>
    <source>
        <strain evidence="2 3">8H-2</strain>
    </source>
</reference>
<protein>
    <submittedName>
        <fullName evidence="2">DUF1027 domain-containing protein</fullName>
    </submittedName>
</protein>
<accession>A0A6C2C8G2</accession>
<feature type="region of interest" description="Disordered" evidence="1">
    <location>
        <begin position="127"/>
        <end position="206"/>
    </location>
</feature>
<comment type="caution">
    <text evidence="2">The sequence shown here is derived from an EMBL/GenBank/DDBJ whole genome shotgun (WGS) entry which is preliminary data.</text>
</comment>
<evidence type="ECO:0000313" key="2">
    <source>
        <dbReference type="EMBL" id="TYC49856.1"/>
    </source>
</evidence>
<dbReference type="Pfam" id="PF06265">
    <property type="entry name" value="YutD-like"/>
    <property type="match status" value="1"/>
</dbReference>
<feature type="compositionally biased region" description="Basic residues" evidence="1">
    <location>
        <begin position="137"/>
        <end position="149"/>
    </location>
</feature>
<dbReference type="OrthoDB" id="1650379at2"/>
<dbReference type="EMBL" id="SDGZ01000013">
    <property type="protein sequence ID" value="TYC49856.1"/>
    <property type="molecule type" value="Genomic_DNA"/>
</dbReference>
<name>A0A6C2C8G2_9LACO</name>
<gene>
    <name evidence="2" type="ORF">ESZ50_04505</name>
</gene>
<dbReference type="InterPro" id="IPR009370">
    <property type="entry name" value="YutD-like"/>
</dbReference>
<dbReference type="AlphaFoldDB" id="A0A6C2C8G2"/>
<organism evidence="2 3">
    <name type="scientific">Weissella muntiaci</name>
    <dbReference type="NCBI Taxonomy" id="2508881"/>
    <lineage>
        <taxon>Bacteria</taxon>
        <taxon>Bacillati</taxon>
        <taxon>Bacillota</taxon>
        <taxon>Bacilli</taxon>
        <taxon>Lactobacillales</taxon>
        <taxon>Lactobacillaceae</taxon>
        <taxon>Weissella</taxon>
    </lineage>
</organism>
<sequence length="206" mass="23872">MDRERMKELTEAQVLERAAANTIIQSNQGEEIQINERAYLLLKNYRDAYDSQKLATRFSVFLEKYDYLVGDIAANQLRLRGFYKEGTDGVPRSQQINTLQDYLYEEINFGAPYFVLQNLEPHMVDEGEDVNQSSHERNKKQHSRSKHSKNANLQAKTGAVAEKKKRVSPKTPRDKQAGKKVETKGNNGHRRFQVRERKVGEIKKDE</sequence>
<dbReference type="Gene3D" id="3.50.4.20">
    <property type="match status" value="1"/>
</dbReference>
<feature type="compositionally biased region" description="Basic and acidic residues" evidence="1">
    <location>
        <begin position="193"/>
        <end position="206"/>
    </location>
</feature>
<dbReference type="InterPro" id="IPR038141">
    <property type="entry name" value="YutD-like_sf"/>
</dbReference>
<keyword evidence="3" id="KW-1185">Reference proteome</keyword>
<proteinExistence type="predicted"/>
<feature type="compositionally biased region" description="Basic and acidic residues" evidence="1">
    <location>
        <begin position="171"/>
        <end position="183"/>
    </location>
</feature>
<evidence type="ECO:0000313" key="3">
    <source>
        <dbReference type="Proteomes" id="UP000371977"/>
    </source>
</evidence>
<evidence type="ECO:0000256" key="1">
    <source>
        <dbReference type="SAM" id="MobiDB-lite"/>
    </source>
</evidence>
<dbReference type="RefSeq" id="WP_148622415.1">
    <property type="nucleotide sequence ID" value="NZ_SDGZ01000013.1"/>
</dbReference>